<keyword evidence="3" id="KW-0274">FAD</keyword>
<reference evidence="7" key="1">
    <citation type="submission" date="2018-08" db="EMBL/GenBank/DDBJ databases">
        <authorList>
            <person name="Grouzdev D.S."/>
            <person name="Krutkina M.S."/>
        </authorList>
    </citation>
    <scope>NUCLEOTIDE SEQUENCE [LARGE SCALE GENOMIC DNA]</scope>
    <source>
        <strain evidence="7">4-11</strain>
    </source>
</reference>
<keyword evidence="2" id="KW-0285">Flavoprotein</keyword>
<dbReference type="RefSeq" id="WP_117329826.1">
    <property type="nucleotide sequence ID" value="NZ_QUWK01000004.1"/>
</dbReference>
<dbReference type="Proteomes" id="UP000264002">
    <property type="component" value="Unassembled WGS sequence"/>
</dbReference>
<comment type="caution">
    <text evidence="6">The sequence shown here is derived from an EMBL/GenBank/DDBJ whole genome shotgun (WGS) entry which is preliminary data.</text>
</comment>
<protein>
    <submittedName>
        <fullName evidence="6">Aminoacetone oxidase family FAD-binding enzyme</fullName>
    </submittedName>
</protein>
<evidence type="ECO:0000256" key="1">
    <source>
        <dbReference type="ARBA" id="ARBA00001974"/>
    </source>
</evidence>
<feature type="domain" description="RsdA/BaiN/AoA(So)-like Rossmann fold-like" evidence="4">
    <location>
        <begin position="3"/>
        <end position="399"/>
    </location>
</feature>
<evidence type="ECO:0000313" key="7">
    <source>
        <dbReference type="Proteomes" id="UP000264002"/>
    </source>
</evidence>
<gene>
    <name evidence="6" type="ORF">DYP60_05205</name>
</gene>
<keyword evidence="7" id="KW-1185">Reference proteome</keyword>
<dbReference type="NCBIfam" id="TIGR00275">
    <property type="entry name" value="aminoacetone oxidase family FAD-binding enzyme"/>
    <property type="match status" value="1"/>
</dbReference>
<dbReference type="SUPFAM" id="SSF51905">
    <property type="entry name" value="FAD/NAD(P)-binding domain"/>
    <property type="match status" value="1"/>
</dbReference>
<name>A0A372MI46_9SPIR</name>
<dbReference type="Gene3D" id="1.10.8.260">
    <property type="entry name" value="HI0933 insert domain-like"/>
    <property type="match status" value="1"/>
</dbReference>
<dbReference type="AlphaFoldDB" id="A0A372MI46"/>
<feature type="domain" description="RsdA/BaiN/AoA(So)-like insert" evidence="5">
    <location>
        <begin position="187"/>
        <end position="346"/>
    </location>
</feature>
<dbReference type="InterPro" id="IPR004792">
    <property type="entry name" value="BaiN-like"/>
</dbReference>
<evidence type="ECO:0000256" key="3">
    <source>
        <dbReference type="ARBA" id="ARBA00022827"/>
    </source>
</evidence>
<dbReference type="Gene3D" id="3.50.50.60">
    <property type="entry name" value="FAD/NAD(P)-binding domain"/>
    <property type="match status" value="1"/>
</dbReference>
<reference evidence="6 7" key="2">
    <citation type="submission" date="2018-09" db="EMBL/GenBank/DDBJ databases">
        <title>Genome of Sphaerochaeta halotolerans strain 4-11.</title>
        <authorList>
            <person name="Nazina T.N."/>
            <person name="Sokolova D.S."/>
        </authorList>
    </citation>
    <scope>NUCLEOTIDE SEQUENCE [LARGE SCALE GENOMIC DNA]</scope>
    <source>
        <strain evidence="6 7">4-11</strain>
    </source>
</reference>
<dbReference type="EMBL" id="QUWK01000004">
    <property type="protein sequence ID" value="RFU95414.1"/>
    <property type="molecule type" value="Genomic_DNA"/>
</dbReference>
<evidence type="ECO:0000313" key="6">
    <source>
        <dbReference type="EMBL" id="RFU95414.1"/>
    </source>
</evidence>
<dbReference type="InterPro" id="IPR036188">
    <property type="entry name" value="FAD/NAD-bd_sf"/>
</dbReference>
<dbReference type="Gene3D" id="2.40.30.10">
    <property type="entry name" value="Translation factors"/>
    <property type="match status" value="1"/>
</dbReference>
<dbReference type="PANTHER" id="PTHR42887:SF2">
    <property type="entry name" value="OS12G0638800 PROTEIN"/>
    <property type="match status" value="1"/>
</dbReference>
<dbReference type="SUPFAM" id="SSF160996">
    <property type="entry name" value="HI0933 insert domain-like"/>
    <property type="match status" value="1"/>
</dbReference>
<dbReference type="InterPro" id="IPR055178">
    <property type="entry name" value="RsdA/BaiN/AoA(So)-like_dom"/>
</dbReference>
<dbReference type="Pfam" id="PF03486">
    <property type="entry name" value="HI0933_like"/>
    <property type="match status" value="1"/>
</dbReference>
<evidence type="ECO:0000259" key="5">
    <source>
        <dbReference type="Pfam" id="PF22780"/>
    </source>
</evidence>
<dbReference type="PANTHER" id="PTHR42887">
    <property type="entry name" value="OS12G0638800 PROTEIN"/>
    <property type="match status" value="1"/>
</dbReference>
<organism evidence="6 7">
    <name type="scientific">Sphaerochaeta halotolerans</name>
    <dbReference type="NCBI Taxonomy" id="2293840"/>
    <lineage>
        <taxon>Bacteria</taxon>
        <taxon>Pseudomonadati</taxon>
        <taxon>Spirochaetota</taxon>
        <taxon>Spirochaetia</taxon>
        <taxon>Spirochaetales</taxon>
        <taxon>Sphaerochaetaceae</taxon>
        <taxon>Sphaerochaeta</taxon>
    </lineage>
</organism>
<comment type="cofactor">
    <cofactor evidence="1">
        <name>FAD</name>
        <dbReference type="ChEBI" id="CHEBI:57692"/>
    </cofactor>
</comment>
<proteinExistence type="predicted"/>
<sequence>MYDVVIIGGGAAGLFLAANLPTSNALLLEHRETAGKKLLITGGGMCNLTNTQSIEAFLQHFGSRAQRNFLLPSFQAFPPSALMQWFETRGVPLTVREDGKVFPASLDAHEVRDMLVRESKAKIQYNSKITSVIRDGDHFSVQTEGGVITSRNLVLATGGMSYPITGSDGSGYAIAKALGHSIIPPKPALAAIMVEAYHWTHLAGNAVRSAYAEFHHAGEKKRFLQATGDILFTHDGLSGPLILTSSRELKAGDSITFSLVPLEHKVHVPEQLLVLLTSQPKKQITTILKEFGLAASLAQQVVEELDFEATITPANLNKRQRQNLIRAITERRFIIKGIKGFNAAMVTSGGVCLKEVERGSMESKVMDHLHFCGEILDVDGQSGGYNLQAAFSTAYCTANHIQP</sequence>
<evidence type="ECO:0000259" key="4">
    <source>
        <dbReference type="Pfam" id="PF03486"/>
    </source>
</evidence>
<dbReference type="InterPro" id="IPR057661">
    <property type="entry name" value="RsdA/BaiN/AoA(So)_Rossmann"/>
</dbReference>
<accession>A0A372MI46</accession>
<evidence type="ECO:0000256" key="2">
    <source>
        <dbReference type="ARBA" id="ARBA00022630"/>
    </source>
</evidence>
<dbReference type="InterPro" id="IPR023166">
    <property type="entry name" value="BaiN-like_dom_sf"/>
</dbReference>
<dbReference type="Pfam" id="PF22780">
    <property type="entry name" value="HI0933_like_1st"/>
    <property type="match status" value="1"/>
</dbReference>